<feature type="DNA-binding region" description="H-T-H motif" evidence="2">
    <location>
        <begin position="39"/>
        <end position="58"/>
    </location>
</feature>
<evidence type="ECO:0000313" key="4">
    <source>
        <dbReference type="EMBL" id="MEK0170322.1"/>
    </source>
</evidence>
<keyword evidence="1 2" id="KW-0238">DNA-binding</keyword>
<dbReference type="Proteomes" id="UP001370299">
    <property type="component" value="Unassembled WGS sequence"/>
</dbReference>
<proteinExistence type="predicted"/>
<dbReference type="SUPFAM" id="SSF46689">
    <property type="entry name" value="Homeodomain-like"/>
    <property type="match status" value="1"/>
</dbReference>
<dbReference type="PANTHER" id="PTHR30055">
    <property type="entry name" value="HTH-TYPE TRANSCRIPTIONAL REGULATOR RUTR"/>
    <property type="match status" value="1"/>
</dbReference>
<dbReference type="Gene3D" id="1.10.357.10">
    <property type="entry name" value="Tetracycline Repressor, domain 2"/>
    <property type="match status" value="1"/>
</dbReference>
<dbReference type="Pfam" id="PF00440">
    <property type="entry name" value="TetR_N"/>
    <property type="match status" value="1"/>
</dbReference>
<dbReference type="RefSeq" id="WP_340196970.1">
    <property type="nucleotide sequence ID" value="NZ_JBBKAP010000051.1"/>
</dbReference>
<dbReference type="InterPro" id="IPR001647">
    <property type="entry name" value="HTH_TetR"/>
</dbReference>
<feature type="domain" description="HTH tetR-type" evidence="3">
    <location>
        <begin position="16"/>
        <end position="76"/>
    </location>
</feature>
<dbReference type="EMBL" id="JBBLYY010000016">
    <property type="protein sequence ID" value="MEK0170322.1"/>
    <property type="molecule type" value="Genomic_DNA"/>
</dbReference>
<evidence type="ECO:0000259" key="3">
    <source>
        <dbReference type="PROSITE" id="PS50977"/>
    </source>
</evidence>
<dbReference type="PANTHER" id="PTHR30055:SF226">
    <property type="entry name" value="HTH-TYPE TRANSCRIPTIONAL REGULATOR PKSA"/>
    <property type="match status" value="1"/>
</dbReference>
<accession>A0ABU8Y6H1</accession>
<sequence length="220" mass="23756">MSQQRTEPTRRERAKEDKSRRIVAAARALFAEHGVSRVTTQQIADRADVAVGTLFRYAASKAELLIMVQNEEFAAAIEEGLTVADAVPSTASPTEVVLAVLTPVVLCVREHPENGRTYLHELVFGDPTEANRRRGLVLTEQLEGGIARAFERSGHIEHGEATVLAGVVTAIVHISVTATIHLDRGADELLADIRTQIDTVIAPRGSSSDPVPATQREGLP</sequence>
<evidence type="ECO:0000313" key="5">
    <source>
        <dbReference type="Proteomes" id="UP001370299"/>
    </source>
</evidence>
<name>A0ABU8Y6H1_9MICO</name>
<gene>
    <name evidence="4" type="ORF">WMN62_02460</name>
</gene>
<protein>
    <submittedName>
        <fullName evidence="4">TetR/AcrR family transcriptional regulator</fullName>
    </submittedName>
</protein>
<keyword evidence="5" id="KW-1185">Reference proteome</keyword>
<dbReference type="PRINTS" id="PR00455">
    <property type="entry name" value="HTHTETR"/>
</dbReference>
<comment type="caution">
    <text evidence="4">The sequence shown here is derived from an EMBL/GenBank/DDBJ whole genome shotgun (WGS) entry which is preliminary data.</text>
</comment>
<dbReference type="InterPro" id="IPR050109">
    <property type="entry name" value="HTH-type_TetR-like_transc_reg"/>
</dbReference>
<reference evidence="4 5" key="1">
    <citation type="submission" date="2024-03" db="EMBL/GenBank/DDBJ databases">
        <title>Whole genomes of four grape xylem sap localized bacterial endophytes.</title>
        <authorList>
            <person name="Kumar G."/>
            <person name="Savka M.A."/>
        </authorList>
    </citation>
    <scope>NUCLEOTIDE SEQUENCE [LARGE SCALE GENOMIC DNA]</scope>
    <source>
        <strain evidence="4 5">RIT_GXS8</strain>
    </source>
</reference>
<organism evidence="4 5">
    <name type="scientific">Curtobacterium citreum</name>
    <dbReference type="NCBI Taxonomy" id="2036"/>
    <lineage>
        <taxon>Bacteria</taxon>
        <taxon>Bacillati</taxon>
        <taxon>Actinomycetota</taxon>
        <taxon>Actinomycetes</taxon>
        <taxon>Micrococcales</taxon>
        <taxon>Microbacteriaceae</taxon>
        <taxon>Curtobacterium</taxon>
    </lineage>
</organism>
<evidence type="ECO:0000256" key="2">
    <source>
        <dbReference type="PROSITE-ProRule" id="PRU00335"/>
    </source>
</evidence>
<dbReference type="InterPro" id="IPR009057">
    <property type="entry name" value="Homeodomain-like_sf"/>
</dbReference>
<evidence type="ECO:0000256" key="1">
    <source>
        <dbReference type="ARBA" id="ARBA00023125"/>
    </source>
</evidence>
<dbReference type="PROSITE" id="PS50977">
    <property type="entry name" value="HTH_TETR_2"/>
    <property type="match status" value="1"/>
</dbReference>